<dbReference type="GO" id="GO:0005096">
    <property type="term" value="F:GTPase activator activity"/>
    <property type="evidence" value="ECO:0007669"/>
    <property type="project" value="InterPro"/>
</dbReference>
<proteinExistence type="predicted"/>
<feature type="region of interest" description="Disordered" evidence="1">
    <location>
        <begin position="16"/>
        <end position="120"/>
    </location>
</feature>
<dbReference type="PANTHER" id="PTHR47021">
    <property type="entry name" value="ADP-RIBOSYLATION FACTOR GTPASE-ACTIVATING PROTEIN AGD6-RELATED"/>
    <property type="match status" value="1"/>
</dbReference>
<feature type="compositionally biased region" description="Polar residues" evidence="1">
    <location>
        <begin position="102"/>
        <end position="120"/>
    </location>
</feature>
<name>A0A1D1Z3J4_9ARAE</name>
<accession>A0A1D1Z3J4</accession>
<organism evidence="2">
    <name type="scientific">Anthurium amnicola</name>
    <dbReference type="NCBI Taxonomy" id="1678845"/>
    <lineage>
        <taxon>Eukaryota</taxon>
        <taxon>Viridiplantae</taxon>
        <taxon>Streptophyta</taxon>
        <taxon>Embryophyta</taxon>
        <taxon>Tracheophyta</taxon>
        <taxon>Spermatophyta</taxon>
        <taxon>Magnoliopsida</taxon>
        <taxon>Liliopsida</taxon>
        <taxon>Araceae</taxon>
        <taxon>Pothoideae</taxon>
        <taxon>Potheae</taxon>
        <taxon>Anthurium</taxon>
    </lineage>
</organism>
<reference evidence="2" key="1">
    <citation type="submission" date="2015-07" db="EMBL/GenBank/DDBJ databases">
        <title>Transcriptome Assembly of Anthurium amnicola.</title>
        <authorList>
            <person name="Suzuki J."/>
        </authorList>
    </citation>
    <scope>NUCLEOTIDE SEQUENCE</scope>
</reference>
<dbReference type="AlphaFoldDB" id="A0A1D1Z3J4"/>
<feature type="non-terminal residue" evidence="2">
    <location>
        <position position="1"/>
    </location>
</feature>
<dbReference type="InterPro" id="IPR044519">
    <property type="entry name" value="ARF_GAP_AGD6/7"/>
</dbReference>
<dbReference type="EMBL" id="GDJX01006517">
    <property type="protein sequence ID" value="JAT61419.1"/>
    <property type="molecule type" value="Transcribed_RNA"/>
</dbReference>
<dbReference type="PANTHER" id="PTHR47021:SF4">
    <property type="entry name" value="ADP-RIBOSYLATION FACTOR GTPASE-ACTIVATING PROTEIN AGD6-RELATED"/>
    <property type="match status" value="1"/>
</dbReference>
<sequence length="120" mass="13397">GIMKGVMAMASQKVEEYTKEGAVSWQRSESERSGYYQEFGQENKGWNSSGDRSSQHFDSAHSWDDWGQEEKKEEPVKGGQSGESWAGWDDAKGDGFDDYYNKGTTQNGKSGSSWTDGGFR</sequence>
<protein>
    <submittedName>
        <fullName evidence="2">Putative ADP-ribosylation factor GTPase-activating protein AGD6</fullName>
    </submittedName>
</protein>
<dbReference type="GO" id="GO:0016192">
    <property type="term" value="P:vesicle-mediated transport"/>
    <property type="evidence" value="ECO:0007669"/>
    <property type="project" value="InterPro"/>
</dbReference>
<evidence type="ECO:0000256" key="1">
    <source>
        <dbReference type="SAM" id="MobiDB-lite"/>
    </source>
</evidence>
<feature type="compositionally biased region" description="Basic and acidic residues" evidence="1">
    <location>
        <begin position="53"/>
        <end position="76"/>
    </location>
</feature>
<evidence type="ECO:0000313" key="2">
    <source>
        <dbReference type="EMBL" id="JAT61419.1"/>
    </source>
</evidence>
<gene>
    <name evidence="2" type="primary">AGD6_0</name>
    <name evidence="2" type="ORF">g.1785</name>
</gene>